<feature type="transmembrane region" description="Helical" evidence="8">
    <location>
        <begin position="110"/>
        <end position="128"/>
    </location>
</feature>
<keyword evidence="3" id="KW-0328">Glycosyltransferase</keyword>
<keyword evidence="4" id="KW-0808">Transferase</keyword>
<evidence type="ECO:0000256" key="8">
    <source>
        <dbReference type="SAM" id="Phobius"/>
    </source>
</evidence>
<feature type="transmembrane region" description="Helical" evidence="8">
    <location>
        <begin position="205"/>
        <end position="227"/>
    </location>
</feature>
<feature type="transmembrane region" description="Helical" evidence="8">
    <location>
        <begin position="326"/>
        <end position="345"/>
    </location>
</feature>
<evidence type="ECO:0000259" key="9">
    <source>
        <dbReference type="Pfam" id="PF13231"/>
    </source>
</evidence>
<comment type="caution">
    <text evidence="10">The sequence shown here is derived from an EMBL/GenBank/DDBJ whole genome shotgun (WGS) entry which is preliminary data.</text>
</comment>
<keyword evidence="5 8" id="KW-0812">Transmembrane</keyword>
<protein>
    <recommendedName>
        <fullName evidence="9">Glycosyltransferase RgtA/B/C/D-like domain-containing protein</fullName>
    </recommendedName>
</protein>
<keyword evidence="7 8" id="KW-0472">Membrane</keyword>
<dbReference type="PANTHER" id="PTHR33908">
    <property type="entry name" value="MANNOSYLTRANSFERASE YKCB-RELATED"/>
    <property type="match status" value="1"/>
</dbReference>
<gene>
    <name evidence="10" type="ORF">GCM10009851_29320</name>
</gene>
<evidence type="ECO:0000256" key="3">
    <source>
        <dbReference type="ARBA" id="ARBA00022676"/>
    </source>
</evidence>
<dbReference type="InterPro" id="IPR050297">
    <property type="entry name" value="LipidA_mod_glycosyltrf_83"/>
</dbReference>
<feature type="domain" description="Glycosyltransferase RgtA/B/C/D-like" evidence="9">
    <location>
        <begin position="65"/>
        <end position="225"/>
    </location>
</feature>
<evidence type="ECO:0000313" key="10">
    <source>
        <dbReference type="EMBL" id="GAA2242125.1"/>
    </source>
</evidence>
<dbReference type="InterPro" id="IPR038731">
    <property type="entry name" value="RgtA/B/C-like"/>
</dbReference>
<evidence type="ECO:0000256" key="4">
    <source>
        <dbReference type="ARBA" id="ARBA00022679"/>
    </source>
</evidence>
<dbReference type="RefSeq" id="WP_259480462.1">
    <property type="nucleotide sequence ID" value="NZ_BAAAQY010000009.1"/>
</dbReference>
<keyword evidence="11" id="KW-1185">Reference proteome</keyword>
<organism evidence="10 11">
    <name type="scientific">Herbiconiux moechotypicola</name>
    <dbReference type="NCBI Taxonomy" id="637393"/>
    <lineage>
        <taxon>Bacteria</taxon>
        <taxon>Bacillati</taxon>
        <taxon>Actinomycetota</taxon>
        <taxon>Actinomycetes</taxon>
        <taxon>Micrococcales</taxon>
        <taxon>Microbacteriaceae</taxon>
        <taxon>Herbiconiux</taxon>
    </lineage>
</organism>
<feature type="transmembrane region" description="Helical" evidence="8">
    <location>
        <begin position="294"/>
        <end position="314"/>
    </location>
</feature>
<feature type="transmembrane region" description="Helical" evidence="8">
    <location>
        <begin position="266"/>
        <end position="287"/>
    </location>
</feature>
<evidence type="ECO:0000256" key="2">
    <source>
        <dbReference type="ARBA" id="ARBA00022475"/>
    </source>
</evidence>
<keyword evidence="6 8" id="KW-1133">Transmembrane helix</keyword>
<name>A0ABP5QQ44_9MICO</name>
<evidence type="ECO:0000256" key="7">
    <source>
        <dbReference type="ARBA" id="ARBA00023136"/>
    </source>
</evidence>
<proteinExistence type="predicted"/>
<feature type="transmembrane region" description="Helical" evidence="8">
    <location>
        <begin position="352"/>
        <end position="372"/>
    </location>
</feature>
<dbReference type="Proteomes" id="UP001500929">
    <property type="component" value="Unassembled WGS sequence"/>
</dbReference>
<reference evidence="11" key="1">
    <citation type="journal article" date="2019" name="Int. J. Syst. Evol. Microbiol.">
        <title>The Global Catalogue of Microorganisms (GCM) 10K type strain sequencing project: providing services to taxonomists for standard genome sequencing and annotation.</title>
        <authorList>
            <consortium name="The Broad Institute Genomics Platform"/>
            <consortium name="The Broad Institute Genome Sequencing Center for Infectious Disease"/>
            <person name="Wu L."/>
            <person name="Ma J."/>
        </authorList>
    </citation>
    <scope>NUCLEOTIDE SEQUENCE [LARGE SCALE GENOMIC DNA]</scope>
    <source>
        <strain evidence="11">JCM 16117</strain>
    </source>
</reference>
<keyword evidence="2" id="KW-1003">Cell membrane</keyword>
<evidence type="ECO:0000256" key="6">
    <source>
        <dbReference type="ARBA" id="ARBA00022989"/>
    </source>
</evidence>
<feature type="transmembrane region" description="Helical" evidence="8">
    <location>
        <begin position="140"/>
        <end position="159"/>
    </location>
</feature>
<dbReference type="PANTHER" id="PTHR33908:SF3">
    <property type="entry name" value="UNDECAPRENYL PHOSPHATE-ALPHA-4-AMINO-4-DEOXY-L-ARABINOSE ARABINOSYL TRANSFERASE"/>
    <property type="match status" value="1"/>
</dbReference>
<dbReference type="EMBL" id="BAAAQY010000009">
    <property type="protein sequence ID" value="GAA2242125.1"/>
    <property type="molecule type" value="Genomic_DNA"/>
</dbReference>
<feature type="transmembrane region" description="Helical" evidence="8">
    <location>
        <begin position="17"/>
        <end position="36"/>
    </location>
</feature>
<feature type="transmembrane region" description="Helical" evidence="8">
    <location>
        <begin position="79"/>
        <end position="104"/>
    </location>
</feature>
<evidence type="ECO:0000313" key="11">
    <source>
        <dbReference type="Proteomes" id="UP001500929"/>
    </source>
</evidence>
<accession>A0ABP5QQ44</accession>
<evidence type="ECO:0000256" key="5">
    <source>
        <dbReference type="ARBA" id="ARBA00022692"/>
    </source>
</evidence>
<dbReference type="Pfam" id="PF13231">
    <property type="entry name" value="PMT_2"/>
    <property type="match status" value="1"/>
</dbReference>
<comment type="subcellular location">
    <subcellularLocation>
        <location evidence="1">Cell membrane</location>
        <topology evidence="1">Multi-pass membrane protein</topology>
    </subcellularLocation>
</comment>
<evidence type="ECO:0000256" key="1">
    <source>
        <dbReference type="ARBA" id="ARBA00004651"/>
    </source>
</evidence>
<sequence>MTPGGLAPTRGGRALEWWAFAIVMAWGAYQCFWNLAGANMGADEPVYVQAGWDYLHGDVSSNQEHPPVAKYLMGLTQTLFGHGLLSGRVTAAVAAFAVGLVLYFWLRRELGWVGALAAAGFWLVLPHGMPGSVRLDRMALLEPIAIFFAVAAFAAAWQWMRGRAWWWLALSAAAMALSVTSKVSSAVLVPALLLVVVLRRRLVPVLLGIGLMAVVGLAVAVAVYWPVGLGDSIAYMVRYQSEHDLQGHLTTVAGVAYQFPPWWSNLWFWFDGMGVLPVLVLLAGSIASLWSRRWALLGVMAAAVGGLWLFHLVIADVSLSHYYYAWVWPFCVTAGAGIGALFAVGRRRTTRAVAHGTAAVILTAALVCGVYTSAVVAQERASGMALVLGVLNDRGLGAGSVYVGGMAEWEYTYLLGGRQSTDPDDPAVVAFALKDQVRFPLDPALVARLDEHPETFERLEIDDVTLYLVRADED</sequence>
<feature type="transmembrane region" description="Helical" evidence="8">
    <location>
        <begin position="165"/>
        <end position="198"/>
    </location>
</feature>